<dbReference type="PROSITE" id="PS50280">
    <property type="entry name" value="SET"/>
    <property type="match status" value="1"/>
</dbReference>
<keyword evidence="4" id="KW-1185">Reference proteome</keyword>
<evidence type="ECO:0000256" key="1">
    <source>
        <dbReference type="PROSITE-ProRule" id="PRU00339"/>
    </source>
</evidence>
<dbReference type="PROSITE" id="PS50005">
    <property type="entry name" value="TPR"/>
    <property type="match status" value="1"/>
</dbReference>
<dbReference type="Pfam" id="PF00856">
    <property type="entry name" value="SET"/>
    <property type="match status" value="1"/>
</dbReference>
<evidence type="ECO:0000313" key="4">
    <source>
        <dbReference type="Proteomes" id="UP000766486"/>
    </source>
</evidence>
<dbReference type="Proteomes" id="UP000766486">
    <property type="component" value="Unassembled WGS sequence"/>
</dbReference>
<dbReference type="Gene3D" id="1.25.40.10">
    <property type="entry name" value="Tetratricopeptide repeat domain"/>
    <property type="match status" value="1"/>
</dbReference>
<sequence length="733" mass="82569">MDIDTGSDMPEYFEMLKWQKENLRKGEAKKGKKIEFMAPRAATVAKFMFHHMARQQSPARDRNQISTSFLPIAYPPSTTSLAELKKKMIKDLQMEVHHKDAFLVVRSITPPTRMTGILTVIEDENEHVVTLQLYNQEKETERPVAEILGEGTVVILKNPYLKTMSDGNPGLRVDHLSDVILLANHDERVPSKWRISIPKSIETALFWKNLGNQFFGAAQYRAAIERYTEAFKHSPTKEEERIIRLNRSVAFLKTQQFEDALSDVESAPAGPNLVEKALDRKTQALYGLARYRECSHALKDMCQKFPENATARKRLTHSIERIKEQEHGLYDFARMQREALATHPPHLDFATYVGPVEVRPASSKGRGLFTTKAVKAGDLLLCEKAFAHAFVDTDLMHQQDLTVLIDPERDLITVGGQAELIRLVAQKLYQNPSMATTVTELHHGSYKPVDVSEVDGIPVVDTFLISRIISLNCFGCPLTTYESEVANAGRGSPSMDVEKIHHSCGLWPMASYINHSCDSNANRAFIGDFMIVRATRDLEGGTELKWRYYQPGLDNKKDTRSHWGFQCNCIICADDQATPPQMLAERKRLKTALKEQGSSMRPGKIESMLAKMKLTYRKPPSEIPRLDMCNFQINVAIKYLKNNQPAKAVERGLEALGSLGFVMEGGAMPESGIPSGTILVKQWGQDCESYKYWRVLSNAYGMPGAFGLSSQAENFAKISYKVCIGEDVSFDRH</sequence>
<gene>
    <name evidence="3" type="ORF">CLO192961_LOCUS262191</name>
</gene>
<organism evidence="3 4">
    <name type="scientific">Bionectria ochroleuca</name>
    <name type="common">Gliocladium roseum</name>
    <dbReference type="NCBI Taxonomy" id="29856"/>
    <lineage>
        <taxon>Eukaryota</taxon>
        <taxon>Fungi</taxon>
        <taxon>Dikarya</taxon>
        <taxon>Ascomycota</taxon>
        <taxon>Pezizomycotina</taxon>
        <taxon>Sordariomycetes</taxon>
        <taxon>Hypocreomycetidae</taxon>
        <taxon>Hypocreales</taxon>
        <taxon>Bionectriaceae</taxon>
        <taxon>Clonostachys</taxon>
    </lineage>
</organism>
<evidence type="ECO:0000313" key="3">
    <source>
        <dbReference type="EMBL" id="VUC29601.1"/>
    </source>
</evidence>
<feature type="domain" description="SET" evidence="2">
    <location>
        <begin position="354"/>
        <end position="549"/>
    </location>
</feature>
<dbReference type="EMBL" id="CABFNS010000806">
    <property type="protein sequence ID" value="VUC29601.1"/>
    <property type="molecule type" value="Genomic_DNA"/>
</dbReference>
<accession>A0ABY6UHS9</accession>
<dbReference type="SUPFAM" id="SSF82199">
    <property type="entry name" value="SET domain"/>
    <property type="match status" value="1"/>
</dbReference>
<dbReference type="Gene3D" id="2.170.270.10">
    <property type="entry name" value="SET domain"/>
    <property type="match status" value="1"/>
</dbReference>
<dbReference type="SUPFAM" id="SSF48452">
    <property type="entry name" value="TPR-like"/>
    <property type="match status" value="1"/>
</dbReference>
<dbReference type="InterPro" id="IPR046341">
    <property type="entry name" value="SET_dom_sf"/>
</dbReference>
<dbReference type="InterPro" id="IPR019734">
    <property type="entry name" value="TPR_rpt"/>
</dbReference>
<proteinExistence type="predicted"/>
<name>A0ABY6UHS9_BIOOC</name>
<dbReference type="InterPro" id="IPR011990">
    <property type="entry name" value="TPR-like_helical_dom_sf"/>
</dbReference>
<feature type="repeat" description="TPR" evidence="1">
    <location>
        <begin position="204"/>
        <end position="237"/>
    </location>
</feature>
<evidence type="ECO:0000259" key="2">
    <source>
        <dbReference type="PROSITE" id="PS50280"/>
    </source>
</evidence>
<dbReference type="InterPro" id="IPR001214">
    <property type="entry name" value="SET_dom"/>
</dbReference>
<comment type="caution">
    <text evidence="3">The sequence shown here is derived from an EMBL/GenBank/DDBJ whole genome shotgun (WGS) entry which is preliminary data.</text>
</comment>
<protein>
    <recommendedName>
        <fullName evidence="2">SET domain-containing protein</fullName>
    </recommendedName>
</protein>
<dbReference type="PANTHER" id="PTHR47643">
    <property type="entry name" value="TPR DOMAIN PROTEIN (AFU_ORTHOLOGUE AFUA_5G12710)"/>
    <property type="match status" value="1"/>
</dbReference>
<reference evidence="3 4" key="1">
    <citation type="submission" date="2019-06" db="EMBL/GenBank/DDBJ databases">
        <authorList>
            <person name="Broberg M."/>
        </authorList>
    </citation>
    <scope>NUCLEOTIDE SEQUENCE [LARGE SCALE GENOMIC DNA]</scope>
</reference>
<keyword evidence="1" id="KW-0802">TPR repeat</keyword>
<dbReference type="InterPro" id="IPR053209">
    <property type="entry name" value="Gramillin-biosynth_MTr"/>
</dbReference>
<dbReference type="PANTHER" id="PTHR47643:SF2">
    <property type="entry name" value="TPR DOMAIN PROTEIN (AFU_ORTHOLOGUE AFUA_5G12710)"/>
    <property type="match status" value="1"/>
</dbReference>